<dbReference type="GO" id="GO:0030170">
    <property type="term" value="F:pyridoxal phosphate binding"/>
    <property type="evidence" value="ECO:0007669"/>
    <property type="project" value="UniProtKB-ARBA"/>
</dbReference>
<name>A0A5S4ZWG7_9FIRM</name>
<keyword evidence="1 4" id="KW-0663">Pyridoxal phosphate</keyword>
<evidence type="ECO:0000256" key="2">
    <source>
        <dbReference type="ARBA" id="ARBA00037999"/>
    </source>
</evidence>
<organism evidence="6 7">
    <name type="scientific">Desulfallas thermosapovorans DSM 6562</name>
    <dbReference type="NCBI Taxonomy" id="1121431"/>
    <lineage>
        <taxon>Bacteria</taxon>
        <taxon>Bacillati</taxon>
        <taxon>Bacillota</taxon>
        <taxon>Clostridia</taxon>
        <taxon>Eubacteriales</taxon>
        <taxon>Desulfallaceae</taxon>
        <taxon>Desulfallas</taxon>
    </lineage>
</organism>
<sequence length="377" mass="41719">MQKIPFMNLPAQYAKIKPEIQQAINGVLDSASFIMGPEVQLFEQEFASFCRARYCVGVSNGTDALILALEAVGVGPGDLVITVPNTFIATTEAITRVGAKPVFVDINPDTLLIDPHRLEDRIKELVGKNLPVKAVIAVHLYGQPCPMDDINEIAGRYGLKVIEDAAQAHGAEFKGQAVGTLADAACFSFYPGKNLGAYGDAGAVVTNNQQVAQRIAMLRNHGRTQKYEHLMEGYNCRLDSIQAAVLRVKLKYLDRWTEQRIVNARHYGEGLAGLSSIKLPAVAQGVKHVYHLYVVRVKQREALQKYLKEAGISTGVHYPIPLHLQPAYRYLGYRPGDFPVAEEASREILSLPMDAEISRDQIDYISQCVKKWLSRND</sequence>
<evidence type="ECO:0000313" key="6">
    <source>
        <dbReference type="EMBL" id="TYO96443.1"/>
    </source>
</evidence>
<comment type="similarity">
    <text evidence="2 5">Belongs to the DegT/DnrJ/EryC1 family.</text>
</comment>
<evidence type="ECO:0000256" key="1">
    <source>
        <dbReference type="ARBA" id="ARBA00022898"/>
    </source>
</evidence>
<dbReference type="InterPro" id="IPR015421">
    <property type="entry name" value="PyrdxlP-dep_Trfase_major"/>
</dbReference>
<evidence type="ECO:0000256" key="5">
    <source>
        <dbReference type="RuleBase" id="RU004508"/>
    </source>
</evidence>
<comment type="caution">
    <text evidence="6">The sequence shown here is derived from an EMBL/GenBank/DDBJ whole genome shotgun (WGS) entry which is preliminary data.</text>
</comment>
<keyword evidence="7" id="KW-1185">Reference proteome</keyword>
<dbReference type="Proteomes" id="UP000323166">
    <property type="component" value="Unassembled WGS sequence"/>
</dbReference>
<dbReference type="GO" id="GO:0000271">
    <property type="term" value="P:polysaccharide biosynthetic process"/>
    <property type="evidence" value="ECO:0007669"/>
    <property type="project" value="TreeGrafter"/>
</dbReference>
<dbReference type="InterPro" id="IPR015422">
    <property type="entry name" value="PyrdxlP-dep_Trfase_small"/>
</dbReference>
<proteinExistence type="inferred from homology"/>
<evidence type="ECO:0000256" key="4">
    <source>
        <dbReference type="PIRSR" id="PIRSR000390-2"/>
    </source>
</evidence>
<gene>
    <name evidence="6" type="ORF">LX24_00910</name>
</gene>
<dbReference type="CDD" id="cd00616">
    <property type="entry name" value="AHBA_syn"/>
    <property type="match status" value="1"/>
</dbReference>
<dbReference type="PANTHER" id="PTHR30244">
    <property type="entry name" value="TRANSAMINASE"/>
    <property type="match status" value="1"/>
</dbReference>
<dbReference type="SUPFAM" id="SSF53383">
    <property type="entry name" value="PLP-dependent transferases"/>
    <property type="match status" value="1"/>
</dbReference>
<evidence type="ECO:0000313" key="7">
    <source>
        <dbReference type="Proteomes" id="UP000323166"/>
    </source>
</evidence>
<dbReference type="AlphaFoldDB" id="A0A5S4ZWG7"/>
<feature type="modified residue" description="N6-(pyridoxal phosphate)lysine" evidence="4">
    <location>
        <position position="193"/>
    </location>
</feature>
<accession>A0A5S4ZWG7</accession>
<dbReference type="InterPro" id="IPR015424">
    <property type="entry name" value="PyrdxlP-dep_Trfase"/>
</dbReference>
<dbReference type="PANTHER" id="PTHR30244:SF36">
    <property type="entry name" value="3-OXO-GLUCOSE-6-PHOSPHATE:GLUTAMATE AMINOTRANSFERASE"/>
    <property type="match status" value="1"/>
</dbReference>
<dbReference type="RefSeq" id="WP_166510957.1">
    <property type="nucleotide sequence ID" value="NZ_VNHM01000004.1"/>
</dbReference>
<dbReference type="Gene3D" id="3.90.1150.10">
    <property type="entry name" value="Aspartate Aminotransferase, domain 1"/>
    <property type="match status" value="1"/>
</dbReference>
<reference evidence="6 7" key="1">
    <citation type="submission" date="2019-07" db="EMBL/GenBank/DDBJ databases">
        <title>Genomic Encyclopedia of Type Strains, Phase I: the one thousand microbial genomes (KMG-I) project.</title>
        <authorList>
            <person name="Kyrpides N."/>
        </authorList>
    </citation>
    <scope>NUCLEOTIDE SEQUENCE [LARGE SCALE GENOMIC DNA]</scope>
    <source>
        <strain evidence="6 7">DSM 6562</strain>
    </source>
</reference>
<dbReference type="GO" id="GO:0008483">
    <property type="term" value="F:transaminase activity"/>
    <property type="evidence" value="ECO:0007669"/>
    <property type="project" value="TreeGrafter"/>
</dbReference>
<dbReference type="Gene3D" id="3.40.640.10">
    <property type="entry name" value="Type I PLP-dependent aspartate aminotransferase-like (Major domain)"/>
    <property type="match status" value="1"/>
</dbReference>
<dbReference type="PIRSF" id="PIRSF000390">
    <property type="entry name" value="PLP_StrS"/>
    <property type="match status" value="1"/>
</dbReference>
<dbReference type="FunFam" id="3.40.640.10:FF:000089">
    <property type="entry name" value="Aminotransferase, DegT/DnrJ/EryC1/StrS family"/>
    <property type="match status" value="1"/>
</dbReference>
<dbReference type="InterPro" id="IPR000653">
    <property type="entry name" value="DegT/StrS_aminotransferase"/>
</dbReference>
<dbReference type="Pfam" id="PF01041">
    <property type="entry name" value="DegT_DnrJ_EryC1"/>
    <property type="match status" value="1"/>
</dbReference>
<dbReference type="EMBL" id="VNHM01000004">
    <property type="protein sequence ID" value="TYO96443.1"/>
    <property type="molecule type" value="Genomic_DNA"/>
</dbReference>
<protein>
    <submittedName>
        <fullName evidence="6">dTDP-4-amino-4,6-dideoxygalactose transaminase</fullName>
    </submittedName>
</protein>
<feature type="active site" description="Proton acceptor" evidence="3">
    <location>
        <position position="193"/>
    </location>
</feature>
<evidence type="ECO:0000256" key="3">
    <source>
        <dbReference type="PIRSR" id="PIRSR000390-1"/>
    </source>
</evidence>